<dbReference type="AlphaFoldDB" id="A0A8S4SFS5"/>
<protein>
    <submittedName>
        <fullName evidence="3">Jg2833 protein</fullName>
    </submittedName>
</protein>
<gene>
    <name evidence="3" type="primary">jg2833</name>
    <name evidence="3" type="ORF">PAEG_LOCUS25506</name>
</gene>
<comment type="caution">
    <text evidence="3">The sequence shown here is derived from an EMBL/GenBank/DDBJ whole genome shotgun (WGS) entry which is preliminary data.</text>
</comment>
<evidence type="ECO:0000256" key="1">
    <source>
        <dbReference type="ARBA" id="ARBA00023315"/>
    </source>
</evidence>
<dbReference type="InterPro" id="IPR042231">
    <property type="entry name" value="Cho/carn_acyl_trans_2"/>
</dbReference>
<dbReference type="PANTHER" id="PTHR22589:SF31">
    <property type="entry name" value="CARNITINE O-PALMITOYLTRANSFERASE"/>
    <property type="match status" value="1"/>
</dbReference>
<proteinExistence type="predicted"/>
<evidence type="ECO:0000259" key="2">
    <source>
        <dbReference type="Pfam" id="PF00755"/>
    </source>
</evidence>
<feature type="domain" description="Choline/carnitine acyltransferase" evidence="2">
    <location>
        <begin position="1"/>
        <end position="112"/>
    </location>
</feature>
<keyword evidence="1" id="KW-0808">Transferase</keyword>
<dbReference type="GO" id="GO:0004095">
    <property type="term" value="F:carnitine O-palmitoyltransferase activity"/>
    <property type="evidence" value="ECO:0007669"/>
    <property type="project" value="TreeGrafter"/>
</dbReference>
<dbReference type="GO" id="GO:0009437">
    <property type="term" value="P:carnitine metabolic process"/>
    <property type="evidence" value="ECO:0007669"/>
    <property type="project" value="TreeGrafter"/>
</dbReference>
<dbReference type="EMBL" id="CAKXAJ010026326">
    <property type="protein sequence ID" value="CAH2266906.1"/>
    <property type="molecule type" value="Genomic_DNA"/>
</dbReference>
<sequence>YLLSVQPLLNDENYRRVEGLAKEFEEGIAVKLQRYLVLKSWWSSNYVSDWWEEYVYLRGRSPLMVNSNFYGTDTLLRPTRLQAARAATIIHYCLCFRRLIERQELEPVSPITSLTSYLSIYIKEKVCRWSSNYVSDWWEEYVYLRGRSPLMVNSNFYGTDTLLRPTRLQAARAATIIHYCLCFRRLIERQELEPVSPITSLTSYLSIYIKEKVCRYVPYRLRNGWTDFNETLREFPD</sequence>
<evidence type="ECO:0000313" key="4">
    <source>
        <dbReference type="Proteomes" id="UP000838756"/>
    </source>
</evidence>
<dbReference type="SUPFAM" id="SSF52777">
    <property type="entry name" value="CoA-dependent acyltransferases"/>
    <property type="match status" value="2"/>
</dbReference>
<dbReference type="Pfam" id="PF00755">
    <property type="entry name" value="Carn_acyltransf"/>
    <property type="match status" value="2"/>
</dbReference>
<dbReference type="GO" id="GO:0005739">
    <property type="term" value="C:mitochondrion"/>
    <property type="evidence" value="ECO:0007669"/>
    <property type="project" value="TreeGrafter"/>
</dbReference>
<organism evidence="3 4">
    <name type="scientific">Pararge aegeria aegeria</name>
    <dbReference type="NCBI Taxonomy" id="348720"/>
    <lineage>
        <taxon>Eukaryota</taxon>
        <taxon>Metazoa</taxon>
        <taxon>Ecdysozoa</taxon>
        <taxon>Arthropoda</taxon>
        <taxon>Hexapoda</taxon>
        <taxon>Insecta</taxon>
        <taxon>Pterygota</taxon>
        <taxon>Neoptera</taxon>
        <taxon>Endopterygota</taxon>
        <taxon>Lepidoptera</taxon>
        <taxon>Glossata</taxon>
        <taxon>Ditrysia</taxon>
        <taxon>Papilionoidea</taxon>
        <taxon>Nymphalidae</taxon>
        <taxon>Satyrinae</taxon>
        <taxon>Satyrini</taxon>
        <taxon>Parargina</taxon>
        <taxon>Pararge</taxon>
    </lineage>
</organism>
<keyword evidence="1" id="KW-0012">Acyltransferase</keyword>
<feature type="domain" description="Choline/carnitine acyltransferase" evidence="2">
    <location>
        <begin position="131"/>
        <end position="199"/>
    </location>
</feature>
<feature type="non-terminal residue" evidence="3">
    <location>
        <position position="1"/>
    </location>
</feature>
<dbReference type="GO" id="GO:0006631">
    <property type="term" value="P:fatty acid metabolic process"/>
    <property type="evidence" value="ECO:0007669"/>
    <property type="project" value="TreeGrafter"/>
</dbReference>
<name>A0A8S4SFS5_9NEOP</name>
<dbReference type="Gene3D" id="3.30.559.70">
    <property type="entry name" value="Choline/Carnitine o-acyltransferase, domain 2"/>
    <property type="match status" value="2"/>
</dbReference>
<evidence type="ECO:0000313" key="3">
    <source>
        <dbReference type="EMBL" id="CAH2266905.1"/>
    </source>
</evidence>
<reference evidence="3" key="1">
    <citation type="submission" date="2022-03" db="EMBL/GenBank/DDBJ databases">
        <authorList>
            <person name="Lindestad O."/>
        </authorList>
    </citation>
    <scope>NUCLEOTIDE SEQUENCE</scope>
</reference>
<dbReference type="Proteomes" id="UP000838756">
    <property type="component" value="Unassembled WGS sequence"/>
</dbReference>
<dbReference type="InterPro" id="IPR000542">
    <property type="entry name" value="Carn_acyl_trans"/>
</dbReference>
<dbReference type="OrthoDB" id="240216at2759"/>
<dbReference type="EMBL" id="CAKXAJ010026326">
    <property type="protein sequence ID" value="CAH2266905.1"/>
    <property type="molecule type" value="Genomic_DNA"/>
</dbReference>
<keyword evidence="4" id="KW-1185">Reference proteome</keyword>
<dbReference type="PANTHER" id="PTHR22589">
    <property type="entry name" value="CARNITINE O-ACYLTRANSFERASE"/>
    <property type="match status" value="1"/>
</dbReference>
<accession>A0A8S4SFS5</accession>
<dbReference type="InterPro" id="IPR039551">
    <property type="entry name" value="Cho/carn_acyl_trans"/>
</dbReference>